<dbReference type="GO" id="GO:0003887">
    <property type="term" value="F:DNA-directed DNA polymerase activity"/>
    <property type="evidence" value="ECO:0007669"/>
    <property type="project" value="UniProtKB-UniRule"/>
</dbReference>
<organism evidence="12 13">
    <name type="scientific">Reinekea blandensis MED297</name>
    <dbReference type="NCBI Taxonomy" id="314283"/>
    <lineage>
        <taxon>Bacteria</taxon>
        <taxon>Pseudomonadati</taxon>
        <taxon>Pseudomonadota</taxon>
        <taxon>Gammaproteobacteria</taxon>
        <taxon>Oceanospirillales</taxon>
        <taxon>Saccharospirillaceae</taxon>
        <taxon>Reinekea</taxon>
    </lineage>
</organism>
<evidence type="ECO:0000256" key="7">
    <source>
        <dbReference type="ARBA" id="ARBA00034754"/>
    </source>
</evidence>
<dbReference type="AlphaFoldDB" id="A4BE23"/>
<dbReference type="Pfam" id="PF06144">
    <property type="entry name" value="DNA_pol3_delta"/>
    <property type="match status" value="1"/>
</dbReference>
<dbReference type="EMBL" id="AAOE01000009">
    <property type="protein sequence ID" value="EAR09501.1"/>
    <property type="molecule type" value="Genomic_DNA"/>
</dbReference>
<dbReference type="SUPFAM" id="SSF48019">
    <property type="entry name" value="post-AAA+ oligomerization domain-like"/>
    <property type="match status" value="1"/>
</dbReference>
<evidence type="ECO:0000256" key="3">
    <source>
        <dbReference type="ARBA" id="ARBA00022679"/>
    </source>
</evidence>
<dbReference type="GO" id="GO:0003677">
    <property type="term" value="F:DNA binding"/>
    <property type="evidence" value="ECO:0007669"/>
    <property type="project" value="InterPro"/>
</dbReference>
<dbReference type="PANTHER" id="PTHR34388">
    <property type="entry name" value="DNA POLYMERASE III SUBUNIT DELTA"/>
    <property type="match status" value="1"/>
</dbReference>
<dbReference type="GO" id="GO:0006261">
    <property type="term" value="P:DNA-templated DNA replication"/>
    <property type="evidence" value="ECO:0007669"/>
    <property type="project" value="TreeGrafter"/>
</dbReference>
<protein>
    <recommendedName>
        <fullName evidence="2 9">DNA polymerase III subunit delta</fullName>
        <ecNumber evidence="1 9">2.7.7.7</ecNumber>
    </recommendedName>
</protein>
<evidence type="ECO:0000259" key="10">
    <source>
        <dbReference type="Pfam" id="PF06144"/>
    </source>
</evidence>
<proteinExistence type="inferred from homology"/>
<comment type="similarity">
    <text evidence="7">Belongs to the DNA polymerase HolA subunit family.</text>
</comment>
<dbReference type="CDD" id="cd18138">
    <property type="entry name" value="HLD_clamp_pol_III_delta"/>
    <property type="match status" value="1"/>
</dbReference>
<evidence type="ECO:0000256" key="9">
    <source>
        <dbReference type="NCBIfam" id="TIGR01128"/>
    </source>
</evidence>
<evidence type="ECO:0000256" key="2">
    <source>
        <dbReference type="ARBA" id="ARBA00017703"/>
    </source>
</evidence>
<evidence type="ECO:0000256" key="5">
    <source>
        <dbReference type="ARBA" id="ARBA00022705"/>
    </source>
</evidence>
<keyword evidence="3" id="KW-0808">Transferase</keyword>
<dbReference type="PANTHER" id="PTHR34388:SF1">
    <property type="entry name" value="DNA POLYMERASE III SUBUNIT DELTA"/>
    <property type="match status" value="1"/>
</dbReference>
<evidence type="ECO:0000256" key="8">
    <source>
        <dbReference type="ARBA" id="ARBA00049244"/>
    </source>
</evidence>
<dbReference type="STRING" id="314283.MED297_12257"/>
<evidence type="ECO:0000256" key="6">
    <source>
        <dbReference type="ARBA" id="ARBA00022932"/>
    </source>
</evidence>
<dbReference type="InterPro" id="IPR048466">
    <property type="entry name" value="DNA_pol3_delta-like_C"/>
</dbReference>
<evidence type="ECO:0000256" key="1">
    <source>
        <dbReference type="ARBA" id="ARBA00012417"/>
    </source>
</evidence>
<dbReference type="GO" id="GO:0009360">
    <property type="term" value="C:DNA polymerase III complex"/>
    <property type="evidence" value="ECO:0007669"/>
    <property type="project" value="UniProtKB-UniRule"/>
</dbReference>
<keyword evidence="6" id="KW-0239">DNA-directed DNA polymerase</keyword>
<evidence type="ECO:0000313" key="13">
    <source>
        <dbReference type="Proteomes" id="UP000005953"/>
    </source>
</evidence>
<dbReference type="OrthoDB" id="9770982at2"/>
<reference evidence="12 13" key="1">
    <citation type="submission" date="2006-02" db="EMBL/GenBank/DDBJ databases">
        <authorList>
            <person name="Pinhassi J."/>
            <person name="Pedros-Alio C."/>
            <person name="Ferriera S."/>
            <person name="Johnson J."/>
            <person name="Kravitz S."/>
            <person name="Halpern A."/>
            <person name="Remington K."/>
            <person name="Beeson K."/>
            <person name="Tran B."/>
            <person name="Rogers Y.-H."/>
            <person name="Friedman R."/>
            <person name="Venter J.C."/>
        </authorList>
    </citation>
    <scope>NUCLEOTIDE SEQUENCE [LARGE SCALE GENOMIC DNA]</scope>
    <source>
        <strain evidence="12 13">MED297</strain>
    </source>
</reference>
<keyword evidence="4" id="KW-0548">Nucleotidyltransferase</keyword>
<evidence type="ECO:0000313" key="12">
    <source>
        <dbReference type="EMBL" id="EAR09501.1"/>
    </source>
</evidence>
<dbReference type="InterPro" id="IPR005790">
    <property type="entry name" value="DNA_polIII_delta"/>
</dbReference>
<dbReference type="InterPro" id="IPR027417">
    <property type="entry name" value="P-loop_NTPase"/>
</dbReference>
<comment type="catalytic activity">
    <reaction evidence="8">
        <text>DNA(n) + a 2'-deoxyribonucleoside 5'-triphosphate = DNA(n+1) + diphosphate</text>
        <dbReference type="Rhea" id="RHEA:22508"/>
        <dbReference type="Rhea" id="RHEA-COMP:17339"/>
        <dbReference type="Rhea" id="RHEA-COMP:17340"/>
        <dbReference type="ChEBI" id="CHEBI:33019"/>
        <dbReference type="ChEBI" id="CHEBI:61560"/>
        <dbReference type="ChEBI" id="CHEBI:173112"/>
        <dbReference type="EC" id="2.7.7.7"/>
    </reaction>
</comment>
<dbReference type="Gene3D" id="1.20.272.10">
    <property type="match status" value="1"/>
</dbReference>
<dbReference type="Proteomes" id="UP000005953">
    <property type="component" value="Unassembled WGS sequence"/>
</dbReference>
<dbReference type="Pfam" id="PF21694">
    <property type="entry name" value="DNA_pol3_delta_C"/>
    <property type="match status" value="1"/>
</dbReference>
<feature type="domain" description="DNA polymerase III delta N-terminal" evidence="10">
    <location>
        <begin position="23"/>
        <end position="135"/>
    </location>
</feature>
<evidence type="ECO:0000256" key="4">
    <source>
        <dbReference type="ARBA" id="ARBA00022695"/>
    </source>
</evidence>
<dbReference type="SUPFAM" id="SSF52540">
    <property type="entry name" value="P-loop containing nucleoside triphosphate hydrolases"/>
    <property type="match status" value="1"/>
</dbReference>
<dbReference type="InterPro" id="IPR008921">
    <property type="entry name" value="DNA_pol3_clamp-load_cplx_C"/>
</dbReference>
<dbReference type="HOGENOM" id="CLU_044694_0_0_6"/>
<gene>
    <name evidence="12" type="ORF">MED297_12257</name>
</gene>
<dbReference type="Gene3D" id="1.10.8.60">
    <property type="match status" value="1"/>
</dbReference>
<dbReference type="NCBIfam" id="TIGR01128">
    <property type="entry name" value="holA"/>
    <property type="match status" value="1"/>
</dbReference>
<feature type="domain" description="DNA polymerase III delta subunit-like C-terminal" evidence="11">
    <location>
        <begin position="212"/>
        <end position="315"/>
    </location>
</feature>
<dbReference type="Gene3D" id="3.40.50.300">
    <property type="entry name" value="P-loop containing nucleotide triphosphate hydrolases"/>
    <property type="match status" value="1"/>
</dbReference>
<sequence length="347" mass="38291">MKLNLQQLNQKLTSEALPPVIWLSGDEPLLLIEAGDAVRASATAQGISERRVLEVDARWDGADLIAANQSMSLFGERELIELRLQAKLSDKGRKALLEYVHSANPDNLLLIVSERIEAAQSKAKWFTQVQESGWWVPIWPIEYSQLPGWIAQRIKQAGLQAEPDAVSLLAERVDGNLLAAKQEIDKLALLAEEGGITTELILASVSDSSRYTVFDLSSSFLRGDLSRALKVLHTLESEGTEPPVILWLISRELRLVLELAEAHARGQALNGLFKKLRIFEKRQSDYQRAVQRAPASHYQQCLLACSGVDALIKGQAKGDVWTALSEMLVAIATPGLQAYQLDVSRPG</sequence>
<evidence type="ECO:0000259" key="11">
    <source>
        <dbReference type="Pfam" id="PF21694"/>
    </source>
</evidence>
<keyword evidence="5" id="KW-0235">DNA replication</keyword>
<comment type="caution">
    <text evidence="12">The sequence shown here is derived from an EMBL/GenBank/DDBJ whole genome shotgun (WGS) entry which is preliminary data.</text>
</comment>
<keyword evidence="13" id="KW-1185">Reference proteome</keyword>
<dbReference type="InterPro" id="IPR010372">
    <property type="entry name" value="DNA_pol3_delta_N"/>
</dbReference>
<name>A4BE23_9GAMM</name>
<dbReference type="RefSeq" id="WP_008042148.1">
    <property type="nucleotide sequence ID" value="NZ_CH724149.1"/>
</dbReference>
<dbReference type="EC" id="2.7.7.7" evidence="1 9"/>
<accession>A4BE23</accession>